<sequence length="181" mass="20647">MCEEFPQKMWHSFASRNFRFDLDQMDLSISRFCDPKNAERTTFLKHSPCIHKKVLSQDEYKTTCNNNFLAAVDKIDGSGTQDADQIHSIICCGYNRWHSCTDKIIVKECGKEAEDSFTDFVGDSFGTLTKMMCPTNLFSTKKELCKSVLPKESVKAKGKLGENALTKYVVSLFSFLFVFDQ</sequence>
<evidence type="ECO:0000313" key="2">
    <source>
        <dbReference type="EnsemblMetazoa" id="KAF7495605.1"/>
    </source>
</evidence>
<dbReference type="EMBL" id="WVUK01000047">
    <property type="protein sequence ID" value="KAF7495605.1"/>
    <property type="molecule type" value="Genomic_DNA"/>
</dbReference>
<gene>
    <name evidence="1" type="ORF">SSS_7462</name>
</gene>
<dbReference type="Proteomes" id="UP000070412">
    <property type="component" value="Unassembled WGS sequence"/>
</dbReference>
<evidence type="ECO:0000313" key="3">
    <source>
        <dbReference type="Proteomes" id="UP000070412"/>
    </source>
</evidence>
<dbReference type="PANTHER" id="PTHR33964">
    <property type="entry name" value="RE45066P-RELATED"/>
    <property type="match status" value="1"/>
</dbReference>
<accession>A0A834RGP9</accession>
<dbReference type="OrthoDB" id="6480930at2759"/>
<organism evidence="1">
    <name type="scientific">Sarcoptes scabiei</name>
    <name type="common">Itch mite</name>
    <name type="synonym">Acarus scabiei</name>
    <dbReference type="NCBI Taxonomy" id="52283"/>
    <lineage>
        <taxon>Eukaryota</taxon>
        <taxon>Metazoa</taxon>
        <taxon>Ecdysozoa</taxon>
        <taxon>Arthropoda</taxon>
        <taxon>Chelicerata</taxon>
        <taxon>Arachnida</taxon>
        <taxon>Acari</taxon>
        <taxon>Acariformes</taxon>
        <taxon>Sarcoptiformes</taxon>
        <taxon>Astigmata</taxon>
        <taxon>Psoroptidia</taxon>
        <taxon>Sarcoptoidea</taxon>
        <taxon>Sarcoptidae</taxon>
        <taxon>Sarcoptinae</taxon>
        <taxon>Sarcoptes</taxon>
    </lineage>
</organism>
<keyword evidence="3" id="KW-1185">Reference proteome</keyword>
<reference evidence="3" key="1">
    <citation type="journal article" date="2020" name="PLoS Negl. Trop. Dis.">
        <title>High-quality nuclear genome for Sarcoptes scabiei-A critical resource for a neglected parasite.</title>
        <authorList>
            <person name="Korhonen P.K."/>
            <person name="Gasser R.B."/>
            <person name="Ma G."/>
            <person name="Wang T."/>
            <person name="Stroehlein A.J."/>
            <person name="Young N.D."/>
            <person name="Ang C.S."/>
            <person name="Fernando D.D."/>
            <person name="Lu H.C."/>
            <person name="Taylor S."/>
            <person name="Reynolds S.L."/>
            <person name="Mofiz E."/>
            <person name="Najaraj S.H."/>
            <person name="Gowda H."/>
            <person name="Madugundu A."/>
            <person name="Renuse S."/>
            <person name="Holt D."/>
            <person name="Pandey A."/>
            <person name="Papenfuss A.T."/>
            <person name="Fischer K."/>
        </authorList>
    </citation>
    <scope>NUCLEOTIDE SEQUENCE [LARGE SCALE GENOMIC DNA]</scope>
</reference>
<dbReference type="EnsemblMetazoa" id="SSS_7462s_mrna">
    <property type="protein sequence ID" value="KAF7495605.1"/>
    <property type="gene ID" value="SSS_7462"/>
</dbReference>
<protein>
    <submittedName>
        <fullName evidence="1 2">Uncharacterized protein</fullName>
    </submittedName>
</protein>
<reference evidence="1" key="2">
    <citation type="submission" date="2020-01" db="EMBL/GenBank/DDBJ databases">
        <authorList>
            <person name="Korhonen P.K.K."/>
            <person name="Guangxu M.G."/>
            <person name="Wang T.W."/>
            <person name="Stroehlein A.J.S."/>
            <person name="Young N.D."/>
            <person name="Ang C.-S.A."/>
            <person name="Fernando D.W.F."/>
            <person name="Lu H.L."/>
            <person name="Taylor S.T."/>
            <person name="Ehtesham M.E.M."/>
            <person name="Najaraj S.H.N."/>
            <person name="Harsha G.H.G."/>
            <person name="Madugundu A.M."/>
            <person name="Renuse S.R."/>
            <person name="Holt D.H."/>
            <person name="Pandey A.P."/>
            <person name="Papenfuss A.P."/>
            <person name="Gasser R.B.G."/>
            <person name="Fischer K.F."/>
        </authorList>
    </citation>
    <scope>NUCLEOTIDE SEQUENCE</scope>
    <source>
        <strain evidence="1">SSS_KF_BRIS2020</strain>
    </source>
</reference>
<reference evidence="2" key="3">
    <citation type="submission" date="2022-06" db="UniProtKB">
        <authorList>
            <consortium name="EnsemblMetazoa"/>
        </authorList>
    </citation>
    <scope>IDENTIFICATION</scope>
</reference>
<dbReference type="PANTHER" id="PTHR33964:SF1">
    <property type="entry name" value="RE45066P"/>
    <property type="match status" value="1"/>
</dbReference>
<proteinExistence type="predicted"/>
<dbReference type="AlphaFoldDB" id="A0A834RGP9"/>
<evidence type="ECO:0000313" key="1">
    <source>
        <dbReference type="EMBL" id="KAF7495605.1"/>
    </source>
</evidence>
<name>A0A834RGP9_SARSC</name>